<gene>
    <name evidence="6" type="ORF">AN936_17925</name>
</gene>
<dbReference type="PANTHER" id="PTHR38776">
    <property type="entry name" value="MLTA-INTERACTING PROTEIN-RELATED"/>
    <property type="match status" value="1"/>
</dbReference>
<reference evidence="6 7" key="1">
    <citation type="journal article" date="2015" name="Genome Announc.">
        <title>Complete Genome Sequence of Polypropylene Glycol- and Polyethylene Glycol-Degrading Sphingopyxis macrogoltabida Strain EY-1.</title>
        <authorList>
            <person name="Ohtsubo Y."/>
            <person name="Nagata Y."/>
            <person name="Numata M."/>
            <person name="Tsuchikane K."/>
            <person name="Hosoyama A."/>
            <person name="Yamazoe A."/>
            <person name="Tsuda M."/>
            <person name="Fujita N."/>
            <person name="Kawai F."/>
        </authorList>
    </citation>
    <scope>NUCLEOTIDE SEQUENCE [LARGE SCALE GENOMIC DNA]</scope>
    <source>
        <strain evidence="6 7">EY-1</strain>
    </source>
</reference>
<dbReference type="KEGG" id="smag:AN936_17925"/>
<dbReference type="AlphaFoldDB" id="A0A0N9UYU6"/>
<dbReference type="EMBL" id="CP012700">
    <property type="protein sequence ID" value="ALH82166.1"/>
    <property type="molecule type" value="Genomic_DNA"/>
</dbReference>
<evidence type="ECO:0000313" key="7">
    <source>
        <dbReference type="Proteomes" id="UP000058074"/>
    </source>
</evidence>
<evidence type="ECO:0000256" key="1">
    <source>
        <dbReference type="ARBA" id="ARBA00004442"/>
    </source>
</evidence>
<dbReference type="Proteomes" id="UP000058074">
    <property type="component" value="Chromosome"/>
</dbReference>
<accession>A0A0N9UYU6</accession>
<dbReference type="GO" id="GO:0009279">
    <property type="term" value="C:cell outer membrane"/>
    <property type="evidence" value="ECO:0007669"/>
    <property type="project" value="UniProtKB-SubCell"/>
</dbReference>
<evidence type="ECO:0000256" key="4">
    <source>
        <dbReference type="ARBA" id="ARBA00023136"/>
    </source>
</evidence>
<proteinExistence type="inferred from homology"/>
<keyword evidence="3" id="KW-0732">Signal</keyword>
<keyword evidence="5" id="KW-0998">Cell outer membrane</keyword>
<comment type="subcellular location">
    <subcellularLocation>
        <location evidence="1">Cell outer membrane</location>
    </subcellularLocation>
</comment>
<dbReference type="PATRIC" id="fig|33050.5.peg.3717"/>
<evidence type="ECO:0000313" key="6">
    <source>
        <dbReference type="EMBL" id="ALH82166.1"/>
    </source>
</evidence>
<evidence type="ECO:0000256" key="2">
    <source>
        <dbReference type="ARBA" id="ARBA00005722"/>
    </source>
</evidence>
<sequence>MHASHVETKSAPPQDEAFALRRQSLTRVSRGADHRIFIPMPMSFTRLACRLHLFALCVGGGLAAAPAHAEDFALPYDLAGDPDTRLAASDNEPARYVQDTSDLDENILLPAARPQDDNPERKWSRDYLAVGAGVLSTPSYNGSDDRNILPAFYLRGRVSGFSFSTRGTNFQVDLIRQRRGQKTDFKFGPIINLRSDRTGRIKDPQVEALGEKKMAVELGISAGVTHTGVLTSEYDQIGFRVVGLKDISGKHGSWVVSPTLDYGTPISKRAYLGASVSVNVYGKGFGRYYYDIDPLGSAASGLPVYTGAGRKATAGKYTIGVAGAYALSGDLRKGFVLVGGAQYGRLTGRYADSPIVSQAGSADQWLFGGGVAYQF</sequence>
<dbReference type="PANTHER" id="PTHR38776:SF1">
    <property type="entry name" value="MLTA-INTERACTING PROTEIN-RELATED"/>
    <property type="match status" value="1"/>
</dbReference>
<evidence type="ECO:0000256" key="3">
    <source>
        <dbReference type="ARBA" id="ARBA00022729"/>
    </source>
</evidence>
<evidence type="ECO:0000256" key="5">
    <source>
        <dbReference type="ARBA" id="ARBA00023237"/>
    </source>
</evidence>
<evidence type="ECO:0008006" key="8">
    <source>
        <dbReference type="Google" id="ProtNLM"/>
    </source>
</evidence>
<dbReference type="InterPro" id="IPR010583">
    <property type="entry name" value="MipA"/>
</dbReference>
<comment type="similarity">
    <text evidence="2">Belongs to the MipA/OmpV family.</text>
</comment>
<protein>
    <recommendedName>
        <fullName evidence="8">MltA-interacting MipA</fullName>
    </recommendedName>
</protein>
<name>A0A0N9UYU6_SPHMC</name>
<dbReference type="Pfam" id="PF06629">
    <property type="entry name" value="MipA"/>
    <property type="match status" value="1"/>
</dbReference>
<keyword evidence="4" id="KW-0472">Membrane</keyword>
<organism evidence="6 7">
    <name type="scientific">Sphingopyxis macrogoltabida</name>
    <name type="common">Sphingomonas macrogoltabidus</name>
    <dbReference type="NCBI Taxonomy" id="33050"/>
    <lineage>
        <taxon>Bacteria</taxon>
        <taxon>Pseudomonadati</taxon>
        <taxon>Pseudomonadota</taxon>
        <taxon>Alphaproteobacteria</taxon>
        <taxon>Sphingomonadales</taxon>
        <taxon>Sphingomonadaceae</taxon>
        <taxon>Sphingopyxis</taxon>
    </lineage>
</organism>